<evidence type="ECO:0000256" key="1">
    <source>
        <dbReference type="SAM" id="SignalP"/>
    </source>
</evidence>
<dbReference type="EMBL" id="OY660878">
    <property type="protein sequence ID" value="CAJ1074905.1"/>
    <property type="molecule type" value="Genomic_DNA"/>
</dbReference>
<protein>
    <submittedName>
        <fullName evidence="2">Glutaredoxin-like protein C5orf63 homolog</fullName>
    </submittedName>
</protein>
<dbReference type="PANTHER" id="PTHR33558">
    <property type="entry name" value="GLUTAREDOXIN-LIKE PROTEIN C5ORF63 HOMOLOG"/>
    <property type="match status" value="1"/>
</dbReference>
<feature type="chain" id="PRO_5043460574" evidence="1">
    <location>
        <begin position="27"/>
        <end position="229"/>
    </location>
</feature>
<keyword evidence="3" id="KW-1185">Reference proteome</keyword>
<keyword evidence="1" id="KW-0732">Signal</keyword>
<name>A0AAV1GNW8_XYRNO</name>
<feature type="signal peptide" evidence="1">
    <location>
        <begin position="1"/>
        <end position="26"/>
    </location>
</feature>
<dbReference type="InterPro" id="IPR052565">
    <property type="entry name" value="Glutaredoxin-like_YDR286C"/>
</dbReference>
<proteinExistence type="predicted"/>
<reference evidence="2" key="1">
    <citation type="submission" date="2023-08" db="EMBL/GenBank/DDBJ databases">
        <authorList>
            <person name="Alioto T."/>
            <person name="Alioto T."/>
            <person name="Gomez Garrido J."/>
        </authorList>
    </citation>
    <scope>NUCLEOTIDE SEQUENCE</scope>
</reference>
<dbReference type="SUPFAM" id="SSF52833">
    <property type="entry name" value="Thioredoxin-like"/>
    <property type="match status" value="1"/>
</dbReference>
<gene>
    <name evidence="2" type="ORF">XNOV1_A003450</name>
</gene>
<dbReference type="AlphaFoldDB" id="A0AAV1GNW8"/>
<evidence type="ECO:0000313" key="3">
    <source>
        <dbReference type="Proteomes" id="UP001178508"/>
    </source>
</evidence>
<evidence type="ECO:0000313" key="2">
    <source>
        <dbReference type="EMBL" id="CAJ1074905.1"/>
    </source>
</evidence>
<accession>A0AAV1GNW8</accession>
<dbReference type="InterPro" id="IPR008554">
    <property type="entry name" value="Glutaredoxin-like"/>
</dbReference>
<dbReference type="Pfam" id="PF05768">
    <property type="entry name" value="Glrx-like"/>
    <property type="match status" value="1"/>
</dbReference>
<dbReference type="Gene3D" id="3.40.30.10">
    <property type="entry name" value="Glutaredoxin"/>
    <property type="match status" value="1"/>
</dbReference>
<sequence>MVISLRANMAAASGTLLLLITDAVHQALLPVYYLFTKACWEILAATGELRTPVETGLNQSRPGGPEGWPPLRVVQSSETPKNTRIRSFQRSFLLSGSEPVFRTVRRDSIKMFFLKTFPRSRPAALQLLLLLRLSSSSSHSVPTLTLFTKDPCPLCDDAKEELEPLRHRFVLQQVDITLPENKLWWDRYRYHIPVFHLNGQFVMKHRVDLVLLDKLLTEVETKGPEDGSE</sequence>
<dbReference type="Proteomes" id="UP001178508">
    <property type="component" value="Chromosome 15"/>
</dbReference>
<dbReference type="PANTHER" id="PTHR33558:SF1">
    <property type="entry name" value="GLUTAREDOXIN-LIKE PROTEIN C5ORF63 HOMOLOG"/>
    <property type="match status" value="1"/>
</dbReference>
<organism evidence="2 3">
    <name type="scientific">Xyrichtys novacula</name>
    <name type="common">Pearly razorfish</name>
    <name type="synonym">Hemipteronotus novacula</name>
    <dbReference type="NCBI Taxonomy" id="13765"/>
    <lineage>
        <taxon>Eukaryota</taxon>
        <taxon>Metazoa</taxon>
        <taxon>Chordata</taxon>
        <taxon>Craniata</taxon>
        <taxon>Vertebrata</taxon>
        <taxon>Euteleostomi</taxon>
        <taxon>Actinopterygii</taxon>
        <taxon>Neopterygii</taxon>
        <taxon>Teleostei</taxon>
        <taxon>Neoteleostei</taxon>
        <taxon>Acanthomorphata</taxon>
        <taxon>Eupercaria</taxon>
        <taxon>Labriformes</taxon>
        <taxon>Labridae</taxon>
        <taxon>Xyrichtys</taxon>
    </lineage>
</organism>
<dbReference type="InterPro" id="IPR036249">
    <property type="entry name" value="Thioredoxin-like_sf"/>
</dbReference>